<evidence type="ECO:0000313" key="1">
    <source>
        <dbReference type="EMBL" id="TFK50325.1"/>
    </source>
</evidence>
<protein>
    <submittedName>
        <fullName evidence="1">Uncharacterized protein</fullName>
    </submittedName>
</protein>
<evidence type="ECO:0000313" key="2">
    <source>
        <dbReference type="Proteomes" id="UP000305948"/>
    </source>
</evidence>
<organism evidence="1 2">
    <name type="scientific">Heliocybe sulcata</name>
    <dbReference type="NCBI Taxonomy" id="5364"/>
    <lineage>
        <taxon>Eukaryota</taxon>
        <taxon>Fungi</taxon>
        <taxon>Dikarya</taxon>
        <taxon>Basidiomycota</taxon>
        <taxon>Agaricomycotina</taxon>
        <taxon>Agaricomycetes</taxon>
        <taxon>Gloeophyllales</taxon>
        <taxon>Gloeophyllaceae</taxon>
        <taxon>Heliocybe</taxon>
    </lineage>
</organism>
<reference evidence="1 2" key="1">
    <citation type="journal article" date="2019" name="Nat. Ecol. Evol.">
        <title>Megaphylogeny resolves global patterns of mushroom evolution.</title>
        <authorList>
            <person name="Varga T."/>
            <person name="Krizsan K."/>
            <person name="Foldi C."/>
            <person name="Dima B."/>
            <person name="Sanchez-Garcia M."/>
            <person name="Sanchez-Ramirez S."/>
            <person name="Szollosi G.J."/>
            <person name="Szarkandi J.G."/>
            <person name="Papp V."/>
            <person name="Albert L."/>
            <person name="Andreopoulos W."/>
            <person name="Angelini C."/>
            <person name="Antonin V."/>
            <person name="Barry K.W."/>
            <person name="Bougher N.L."/>
            <person name="Buchanan P."/>
            <person name="Buyck B."/>
            <person name="Bense V."/>
            <person name="Catcheside P."/>
            <person name="Chovatia M."/>
            <person name="Cooper J."/>
            <person name="Damon W."/>
            <person name="Desjardin D."/>
            <person name="Finy P."/>
            <person name="Geml J."/>
            <person name="Haridas S."/>
            <person name="Hughes K."/>
            <person name="Justo A."/>
            <person name="Karasinski D."/>
            <person name="Kautmanova I."/>
            <person name="Kiss B."/>
            <person name="Kocsube S."/>
            <person name="Kotiranta H."/>
            <person name="LaButti K.M."/>
            <person name="Lechner B.E."/>
            <person name="Liimatainen K."/>
            <person name="Lipzen A."/>
            <person name="Lukacs Z."/>
            <person name="Mihaltcheva S."/>
            <person name="Morgado L.N."/>
            <person name="Niskanen T."/>
            <person name="Noordeloos M.E."/>
            <person name="Ohm R.A."/>
            <person name="Ortiz-Santana B."/>
            <person name="Ovrebo C."/>
            <person name="Racz N."/>
            <person name="Riley R."/>
            <person name="Savchenko A."/>
            <person name="Shiryaev A."/>
            <person name="Soop K."/>
            <person name="Spirin V."/>
            <person name="Szebenyi C."/>
            <person name="Tomsovsky M."/>
            <person name="Tulloss R.E."/>
            <person name="Uehling J."/>
            <person name="Grigoriev I.V."/>
            <person name="Vagvolgyi C."/>
            <person name="Papp T."/>
            <person name="Martin F.M."/>
            <person name="Miettinen O."/>
            <person name="Hibbett D.S."/>
            <person name="Nagy L.G."/>
        </authorList>
    </citation>
    <scope>NUCLEOTIDE SEQUENCE [LARGE SCALE GENOMIC DNA]</scope>
    <source>
        <strain evidence="1 2">OMC1185</strain>
    </source>
</reference>
<dbReference type="AlphaFoldDB" id="A0A5C3MZX3"/>
<gene>
    <name evidence="1" type="ORF">OE88DRAFT_238553</name>
</gene>
<proteinExistence type="predicted"/>
<dbReference type="Proteomes" id="UP000305948">
    <property type="component" value="Unassembled WGS sequence"/>
</dbReference>
<accession>A0A5C3MZX3</accession>
<name>A0A5C3MZX3_9AGAM</name>
<sequence length="198" mass="21719">MTYGRTLVTVPVGHFPRFPTARISFIGNPSALYKVLERTSLALTRACSCPFAVLWALAILRLISNMTGWRCAGLLVARVPVDTGEHSVGHHEGKEVLRAEKAYRIRPTISCICLQPNHADDHFAIDVPGNTFKNAPHLTCQCHRIREPQSAPKSTVLANTCTPVTTHELNPCYKNPCRALKPSLLSPTLAARCIARTG</sequence>
<keyword evidence="2" id="KW-1185">Reference proteome</keyword>
<dbReference type="EMBL" id="ML213513">
    <property type="protein sequence ID" value="TFK50325.1"/>
    <property type="molecule type" value="Genomic_DNA"/>
</dbReference>